<comment type="caution">
    <text evidence="4">The sequence shown here is derived from an EMBL/GenBank/DDBJ whole genome shotgun (WGS) entry which is preliminary data.</text>
</comment>
<gene>
    <name evidence="4" type="ORF">IHE70_12425</name>
</gene>
<feature type="compositionally biased region" description="Polar residues" evidence="1">
    <location>
        <begin position="1"/>
        <end position="12"/>
    </location>
</feature>
<feature type="transmembrane region" description="Helical" evidence="2">
    <location>
        <begin position="238"/>
        <end position="259"/>
    </location>
</feature>
<keyword evidence="2" id="KW-0812">Transmembrane</keyword>
<evidence type="ECO:0000256" key="2">
    <source>
        <dbReference type="SAM" id="Phobius"/>
    </source>
</evidence>
<dbReference type="InterPro" id="IPR007110">
    <property type="entry name" value="Ig-like_dom"/>
</dbReference>
<feature type="transmembrane region" description="Helical" evidence="2">
    <location>
        <begin position="266"/>
        <end position="284"/>
    </location>
</feature>
<feature type="transmembrane region" description="Helical" evidence="2">
    <location>
        <begin position="163"/>
        <end position="181"/>
    </location>
</feature>
<dbReference type="GeneID" id="79928269"/>
<dbReference type="RefSeq" id="WP_192360863.1">
    <property type="nucleotide sequence ID" value="NZ_CP119182.1"/>
</dbReference>
<evidence type="ECO:0000256" key="1">
    <source>
        <dbReference type="SAM" id="MobiDB-lite"/>
    </source>
</evidence>
<feature type="domain" description="Ig-like" evidence="3">
    <location>
        <begin position="443"/>
        <end position="516"/>
    </location>
</feature>
<dbReference type="Proteomes" id="UP000661025">
    <property type="component" value="Unassembled WGS sequence"/>
</dbReference>
<evidence type="ECO:0000259" key="3">
    <source>
        <dbReference type="PROSITE" id="PS50835"/>
    </source>
</evidence>
<proteinExistence type="predicted"/>
<name>A0A927L7M1_9ACTN</name>
<feature type="transmembrane region" description="Helical" evidence="2">
    <location>
        <begin position="123"/>
        <end position="143"/>
    </location>
</feature>
<evidence type="ECO:0000313" key="4">
    <source>
        <dbReference type="EMBL" id="MBD9724028.1"/>
    </source>
</evidence>
<feature type="transmembrane region" description="Helical" evidence="2">
    <location>
        <begin position="82"/>
        <end position="102"/>
    </location>
</feature>
<accession>A0A927L7M1</accession>
<evidence type="ECO:0000313" key="5">
    <source>
        <dbReference type="Proteomes" id="UP000661025"/>
    </source>
</evidence>
<protein>
    <submittedName>
        <fullName evidence="4">ABC transporter permease</fullName>
    </submittedName>
</protein>
<organism evidence="4 5">
    <name type="scientific">Streptomyces caniscabiei</name>
    <dbReference type="NCBI Taxonomy" id="2746961"/>
    <lineage>
        <taxon>Bacteria</taxon>
        <taxon>Bacillati</taxon>
        <taxon>Actinomycetota</taxon>
        <taxon>Actinomycetes</taxon>
        <taxon>Kitasatosporales</taxon>
        <taxon>Streptomycetaceae</taxon>
        <taxon>Streptomyces</taxon>
    </lineage>
</organism>
<feature type="region of interest" description="Disordered" evidence="1">
    <location>
        <begin position="1"/>
        <end position="24"/>
    </location>
</feature>
<keyword evidence="2" id="KW-1133">Transmembrane helix</keyword>
<dbReference type="EMBL" id="JACYXT010000004">
    <property type="protein sequence ID" value="MBD9724028.1"/>
    <property type="molecule type" value="Genomic_DNA"/>
</dbReference>
<feature type="transmembrane region" description="Helical" evidence="2">
    <location>
        <begin position="43"/>
        <end position="62"/>
    </location>
</feature>
<reference evidence="4" key="1">
    <citation type="submission" date="2020-09" db="EMBL/GenBank/DDBJ databases">
        <title>Streptomyces canutascabiei sp. nov., which causes potato common scab and is distributed across the world.</title>
        <authorList>
            <person name="Nguyen H.P."/>
            <person name="Weisberg A.J."/>
            <person name="Chang J.H."/>
            <person name="Clarke C.R."/>
        </authorList>
    </citation>
    <scope>NUCLEOTIDE SEQUENCE</scope>
    <source>
        <strain evidence="4">ID-01-6.2a</strain>
    </source>
</reference>
<sequence length="516" mass="54022">MTAVTGSRTAESQPKPRPEPSPVRVRSGRRAMLALARVEARRLLLNPLVLIALVAYLTLVLWPGGEPEDAYPVLQDFDRETQLGQLMLGLAVMVAVNLAVLRSHRRGTDAIFTVLVLPPWRRTVAHVLSALPAVLVGALIVAGQFTAAALKPGAVGHGSVSELLTGPLLILLPAAVGVLLARVARSAFAAPLAVIAFLTFSMVFVADSRSPAWLRGMAPVLFDEGSRPLPSDLLGRPAAAHALYLLALAVLVAAGAVLLSGGRTRAVRATALGALGVVVTAVVLQGTAPSDAVREARVVATLDPAKAQDCERRGATTYCAFPEFTPWTGEWARVTDRVRALAGEPDASRALTVRQRVAALDGPSGTRETPPAAPGELTATTAWGGERELEFAASVARGLVVGHERYEGAYCDARGVLMVWLAVSATRDGEAMFESTGDAYDSPGVIQAPASAVALRGRELAVVQALFDQPGGEVERKVKASWAELSASGTTTDRAAALLGVTAPAETADDREYQCA</sequence>
<dbReference type="PROSITE" id="PS50835">
    <property type="entry name" value="IG_LIKE"/>
    <property type="match status" value="1"/>
</dbReference>
<feature type="transmembrane region" description="Helical" evidence="2">
    <location>
        <begin position="188"/>
        <end position="206"/>
    </location>
</feature>
<keyword evidence="2" id="KW-0472">Membrane</keyword>
<dbReference type="AlphaFoldDB" id="A0A927L7M1"/>